<keyword evidence="3" id="KW-1185">Reference proteome</keyword>
<name>A0A3D8SEI0_9HELO</name>
<accession>A0A3D8SEI0</accession>
<proteinExistence type="predicted"/>
<evidence type="ECO:0000313" key="2">
    <source>
        <dbReference type="EMBL" id="RDW84757.1"/>
    </source>
</evidence>
<sequence length="176" mass="18913">MISSSSLDPAAAAQRRAGVGHESARALKAGRQSTEPVVGIRRRAWIRPSTLVDHTGVAVETLARLVKTSSALHGGGESTRWTTAARVSAVLCTLMHSPEPGLKKARTIDYEEPFNGFPLRYGTVNNLIRLWAILPEDRLGADTVGRSGEQNGESVRAIAIPSVYSANRTPCRCPRA</sequence>
<feature type="region of interest" description="Disordered" evidence="1">
    <location>
        <begin position="1"/>
        <end position="32"/>
    </location>
</feature>
<organism evidence="2 3">
    <name type="scientific">Coleophoma cylindrospora</name>
    <dbReference type="NCBI Taxonomy" id="1849047"/>
    <lineage>
        <taxon>Eukaryota</taxon>
        <taxon>Fungi</taxon>
        <taxon>Dikarya</taxon>
        <taxon>Ascomycota</taxon>
        <taxon>Pezizomycotina</taxon>
        <taxon>Leotiomycetes</taxon>
        <taxon>Helotiales</taxon>
        <taxon>Dermateaceae</taxon>
        <taxon>Coleophoma</taxon>
    </lineage>
</organism>
<comment type="caution">
    <text evidence="2">The sequence shown here is derived from an EMBL/GenBank/DDBJ whole genome shotgun (WGS) entry which is preliminary data.</text>
</comment>
<protein>
    <submittedName>
        <fullName evidence="2">Uncharacterized protein</fullName>
    </submittedName>
</protein>
<dbReference type="Proteomes" id="UP000256645">
    <property type="component" value="Unassembled WGS sequence"/>
</dbReference>
<dbReference type="AlphaFoldDB" id="A0A3D8SEI0"/>
<dbReference type="EMBL" id="PDLM01000002">
    <property type="protein sequence ID" value="RDW84757.1"/>
    <property type="molecule type" value="Genomic_DNA"/>
</dbReference>
<reference evidence="2 3" key="1">
    <citation type="journal article" date="2018" name="IMA Fungus">
        <title>IMA Genome-F 9: Draft genome sequence of Annulohypoxylon stygium, Aspergillus mulundensis, Berkeleyomyces basicola (syn. Thielaviopsis basicola), Ceratocystis smalleyi, two Cercospora beticola strains, Coleophoma cylindrospora, Fusarium fracticaudum, Phialophora cf. hyalina, and Morchella septimelata.</title>
        <authorList>
            <person name="Wingfield B.D."/>
            <person name="Bills G.F."/>
            <person name="Dong Y."/>
            <person name="Huang W."/>
            <person name="Nel W.J."/>
            <person name="Swalarsk-Parry B.S."/>
            <person name="Vaghefi N."/>
            <person name="Wilken P.M."/>
            <person name="An Z."/>
            <person name="de Beer Z.W."/>
            <person name="De Vos L."/>
            <person name="Chen L."/>
            <person name="Duong T.A."/>
            <person name="Gao Y."/>
            <person name="Hammerbacher A."/>
            <person name="Kikkert J.R."/>
            <person name="Li Y."/>
            <person name="Li H."/>
            <person name="Li K."/>
            <person name="Li Q."/>
            <person name="Liu X."/>
            <person name="Ma X."/>
            <person name="Naidoo K."/>
            <person name="Pethybridge S.J."/>
            <person name="Sun J."/>
            <person name="Steenkamp E.T."/>
            <person name="van der Nest M.A."/>
            <person name="van Wyk S."/>
            <person name="Wingfield M.J."/>
            <person name="Xiong C."/>
            <person name="Yue Q."/>
            <person name="Zhang X."/>
        </authorList>
    </citation>
    <scope>NUCLEOTIDE SEQUENCE [LARGE SCALE GENOMIC DNA]</scope>
    <source>
        <strain evidence="2 3">BP6252</strain>
    </source>
</reference>
<evidence type="ECO:0000313" key="3">
    <source>
        <dbReference type="Proteomes" id="UP000256645"/>
    </source>
</evidence>
<evidence type="ECO:0000256" key="1">
    <source>
        <dbReference type="SAM" id="MobiDB-lite"/>
    </source>
</evidence>
<gene>
    <name evidence="2" type="ORF">BP6252_02347</name>
</gene>